<keyword evidence="2" id="KW-1185">Reference proteome</keyword>
<accession>A0ABR8SWB0</accession>
<dbReference type="RefSeq" id="WP_191799033.1">
    <property type="nucleotide sequence ID" value="NZ_JACSQL010000002.1"/>
</dbReference>
<dbReference type="EMBL" id="JACSQL010000002">
    <property type="protein sequence ID" value="MBD7967795.1"/>
    <property type="molecule type" value="Genomic_DNA"/>
</dbReference>
<evidence type="ECO:0008006" key="3">
    <source>
        <dbReference type="Google" id="ProtNLM"/>
    </source>
</evidence>
<evidence type="ECO:0000313" key="1">
    <source>
        <dbReference type="EMBL" id="MBD7967795.1"/>
    </source>
</evidence>
<proteinExistence type="predicted"/>
<reference evidence="1 2" key="1">
    <citation type="submission" date="2020-08" db="EMBL/GenBank/DDBJ databases">
        <title>A Genomic Blueprint of the Chicken Gut Microbiome.</title>
        <authorList>
            <person name="Gilroy R."/>
            <person name="Ravi A."/>
            <person name="Getino M."/>
            <person name="Pursley I."/>
            <person name="Horton D.L."/>
            <person name="Alikhan N.-F."/>
            <person name="Baker D."/>
            <person name="Gharbi K."/>
            <person name="Hall N."/>
            <person name="Watson M."/>
            <person name="Adriaenssens E.M."/>
            <person name="Foster-Nyarko E."/>
            <person name="Jarju S."/>
            <person name="Secka A."/>
            <person name="Antonio M."/>
            <person name="Oren A."/>
            <person name="Chaudhuri R."/>
            <person name="La Ragione R.M."/>
            <person name="Hildebrand F."/>
            <person name="Pallen M.J."/>
        </authorList>
    </citation>
    <scope>NUCLEOTIDE SEQUENCE [LARGE SCALE GENOMIC DNA]</scope>
    <source>
        <strain evidence="1 2">Sa2BVA9</strain>
    </source>
</reference>
<sequence>MNHKEEVISKWMNIAITKRTEEVIEQCDEKSEEVYSELTKLLNEVKSTNPNLSGITDRIENIFLLKTRVDTEFVYPLAIEEGIELGKKLK</sequence>
<comment type="caution">
    <text evidence="1">The sequence shown here is derived from an EMBL/GenBank/DDBJ whole genome shotgun (WGS) entry which is preliminary data.</text>
</comment>
<name>A0ABR8SWB0_9BACL</name>
<dbReference type="Proteomes" id="UP000608071">
    <property type="component" value="Unassembled WGS sequence"/>
</dbReference>
<evidence type="ECO:0000313" key="2">
    <source>
        <dbReference type="Proteomes" id="UP000608071"/>
    </source>
</evidence>
<organism evidence="1 2">
    <name type="scientific">Paenibacillus gallinarum</name>
    <dbReference type="NCBI Taxonomy" id="2762232"/>
    <lineage>
        <taxon>Bacteria</taxon>
        <taxon>Bacillati</taxon>
        <taxon>Bacillota</taxon>
        <taxon>Bacilli</taxon>
        <taxon>Bacillales</taxon>
        <taxon>Paenibacillaceae</taxon>
        <taxon>Paenibacillus</taxon>
    </lineage>
</organism>
<gene>
    <name evidence="1" type="ORF">H9647_06955</name>
</gene>
<protein>
    <recommendedName>
        <fullName evidence="3">NTP pyrophosphohydrolase MazG putative catalytic core domain-containing protein</fullName>
    </recommendedName>
</protein>